<name>A0ABR2I6J9_9EUKA</name>
<comment type="caution">
    <text evidence="3">The sequence shown here is derived from an EMBL/GenBank/DDBJ whole genome shotgun (WGS) entry which is preliminary data.</text>
</comment>
<sequence>MTLLFQPLQQINFIPSGVLNIGYKSISCSKRFLAFSSFFTLYVYDLTNFRLVRLVTTSNSIIKTILFSKQNDNFIAIATNYYVAIYDVVNNCQVSYTYTQHAFSTMCWIPNDSIVIGFSSHYDVMFFFESQIETHKQTFSNVNVEDQLYDPNHAYFNIQIPLPENIKKEDKTHRIQFTFYDTYMASSILLKQKTIFILGCEGGQICRVDFADVKFDFFKAGKDCGIIKGIDFDPFNTSNCLTVWSSGLIILLDLSTDKMFEIHRTKIDSNLAGAIFLSSPPGHFLTGNESNGVLQIWSSTSNDPIEKITVGNCGLVQMDRASSSIKSLKDCIVLGFTDGSITIYDFYKKEKIWQNYSAHTNTVFDVQLLPTNPDVLVSLGAEGSVCTWDIDDATPIDRFVIEKDNFICMTITHGSGYIICGCQSGSIVAFSIKMLKIIFKKKIFESRVRSIDSSPHQPGLILITSDRGECYLFNIEKNEVVWSPPSQMLTIQNYPNNKKDDDDEDDDNNSKKSTNLKCICTTFSPHQDKTYAISCSCGTLLLIRDSSYHQFNTDDKYDLACVLWNPHDENMILTTSDSGRVTRWKIFDNNDYETKVITNHNGKSRGISFHPTFDWMAASTGYDGCIHIFNVLTCEVYCQVSAHCDPAYGLTFSPTNPYLLISSAADTAIKFWSLDKLFQDKEDYLSSVFSKSAEKYTFRPLEGFQELKSLLIRLDKDNANLNDESESESKNSSVSFKEGSIMHINDCIRIVKKRIRRMLSASPHETSMIKKAIKSRERMLNAARLSLLTGNRKKYCELLFAAGEYDKALAAAPSVSYEFWRNLMKERMKLYEETNDKVNCKIIIGEISESIKDMLNEKDEKNFVDEEANYNKAMLIAASRIFSERSLKIAQIKSAENDNNENEIKFKYSDLRFISNERLFEYSVASKASKFYLLKGKVFKAASCLLSVGDLRSAINLLEINGEIMAASFIAKKFNLLNKNLAFKLMKINSNYTWKYLPTELQVYTFPLLSIEDQKKNYDYVLTLIKKEEASNSNIARQMFDLILKVNQGDDDSHAKIKNAISIGFSFLEENLQNKIWDFSSVKDVLNVFQLIDTESFSQKNLYYLNSLDFYVAVFDAMWKGFGKIIPRLIEIGEFLALKIKTEHPWISSLYKNLKSIANKFNSEQYCTIVPTGCGLLGSNFLTLNDSNNHQEKILLQELLMWQQVTTFSPTGSCNRVFYV</sequence>
<dbReference type="Proteomes" id="UP001470230">
    <property type="component" value="Unassembled WGS sequence"/>
</dbReference>
<dbReference type="InterPro" id="IPR036322">
    <property type="entry name" value="WD40_repeat_dom_sf"/>
</dbReference>
<protein>
    <submittedName>
        <fullName evidence="3">Uncharacterized protein</fullName>
    </submittedName>
</protein>
<feature type="region of interest" description="Disordered" evidence="2">
    <location>
        <begin position="492"/>
        <end position="511"/>
    </location>
</feature>
<keyword evidence="1" id="KW-0853">WD repeat</keyword>
<feature type="repeat" description="WD" evidence="1">
    <location>
        <begin position="356"/>
        <end position="398"/>
    </location>
</feature>
<organism evidence="3 4">
    <name type="scientific">Tritrichomonas musculus</name>
    <dbReference type="NCBI Taxonomy" id="1915356"/>
    <lineage>
        <taxon>Eukaryota</taxon>
        <taxon>Metamonada</taxon>
        <taxon>Parabasalia</taxon>
        <taxon>Tritrichomonadida</taxon>
        <taxon>Tritrichomonadidae</taxon>
        <taxon>Tritrichomonas</taxon>
    </lineage>
</organism>
<reference evidence="3 4" key="1">
    <citation type="submission" date="2024-04" db="EMBL/GenBank/DDBJ databases">
        <title>Tritrichomonas musculus Genome.</title>
        <authorList>
            <person name="Alves-Ferreira E."/>
            <person name="Grigg M."/>
            <person name="Lorenzi H."/>
            <person name="Galac M."/>
        </authorList>
    </citation>
    <scope>NUCLEOTIDE SEQUENCE [LARGE SCALE GENOMIC DNA]</scope>
    <source>
        <strain evidence="3 4">EAF2021</strain>
    </source>
</reference>
<evidence type="ECO:0000256" key="2">
    <source>
        <dbReference type="SAM" id="MobiDB-lite"/>
    </source>
</evidence>
<dbReference type="InterPro" id="IPR015943">
    <property type="entry name" value="WD40/YVTN_repeat-like_dom_sf"/>
</dbReference>
<evidence type="ECO:0000313" key="3">
    <source>
        <dbReference type="EMBL" id="KAK8858101.1"/>
    </source>
</evidence>
<gene>
    <name evidence="3" type="ORF">M9Y10_013201</name>
</gene>
<proteinExistence type="predicted"/>
<evidence type="ECO:0000313" key="4">
    <source>
        <dbReference type="Proteomes" id="UP001470230"/>
    </source>
</evidence>
<dbReference type="SUPFAM" id="SSF50978">
    <property type="entry name" value="WD40 repeat-like"/>
    <property type="match status" value="1"/>
</dbReference>
<dbReference type="SMART" id="SM00320">
    <property type="entry name" value="WD40"/>
    <property type="match status" value="7"/>
</dbReference>
<dbReference type="EMBL" id="JAPFFF010000019">
    <property type="protein sequence ID" value="KAK8858101.1"/>
    <property type="molecule type" value="Genomic_DNA"/>
</dbReference>
<keyword evidence="4" id="KW-1185">Reference proteome</keyword>
<feature type="repeat" description="WD" evidence="1">
    <location>
        <begin position="640"/>
        <end position="675"/>
    </location>
</feature>
<dbReference type="Pfam" id="PF00400">
    <property type="entry name" value="WD40"/>
    <property type="match status" value="2"/>
</dbReference>
<dbReference type="InterPro" id="IPR001680">
    <property type="entry name" value="WD40_rpt"/>
</dbReference>
<dbReference type="PANTHER" id="PTHR44464:SF1">
    <property type="entry name" value="WD REPEAT-CONTAINING PROTEIN 17"/>
    <property type="match status" value="1"/>
</dbReference>
<evidence type="ECO:0000256" key="1">
    <source>
        <dbReference type="PROSITE-ProRule" id="PRU00221"/>
    </source>
</evidence>
<accession>A0ABR2I6J9</accession>
<dbReference type="Gene3D" id="2.130.10.10">
    <property type="entry name" value="YVTN repeat-like/Quinoprotein amine dehydrogenase"/>
    <property type="match status" value="3"/>
</dbReference>
<dbReference type="PANTHER" id="PTHR44464">
    <property type="entry name" value="WD REPEAT-CONTAINING PROTEIN 17"/>
    <property type="match status" value="1"/>
</dbReference>
<dbReference type="InterPro" id="IPR011047">
    <property type="entry name" value="Quinoprotein_ADH-like_sf"/>
</dbReference>
<dbReference type="PROSITE" id="PS50082">
    <property type="entry name" value="WD_REPEATS_2"/>
    <property type="match status" value="2"/>
</dbReference>
<dbReference type="SUPFAM" id="SSF50998">
    <property type="entry name" value="Quinoprotein alcohol dehydrogenase-like"/>
    <property type="match status" value="1"/>
</dbReference>